<dbReference type="SUPFAM" id="SSF49482">
    <property type="entry name" value="Aromatic compound dioxygenase"/>
    <property type="match status" value="1"/>
</dbReference>
<evidence type="ECO:0000256" key="1">
    <source>
        <dbReference type="ARBA" id="ARBA00007825"/>
    </source>
</evidence>
<dbReference type="PROSITE" id="PS00083">
    <property type="entry name" value="INTRADIOL_DIOXYGENAS"/>
    <property type="match status" value="1"/>
</dbReference>
<dbReference type="GO" id="GO:0018578">
    <property type="term" value="F:protocatechuate 3,4-dioxygenase activity"/>
    <property type="evidence" value="ECO:0007669"/>
    <property type="project" value="UniProtKB-EC"/>
</dbReference>
<dbReference type="GO" id="GO:0008199">
    <property type="term" value="F:ferric iron binding"/>
    <property type="evidence" value="ECO:0007669"/>
    <property type="project" value="InterPro"/>
</dbReference>
<organism evidence="5 6">
    <name type="scientific">Fibrella aquatilis</name>
    <dbReference type="NCBI Taxonomy" id="2817059"/>
    <lineage>
        <taxon>Bacteria</taxon>
        <taxon>Pseudomonadati</taxon>
        <taxon>Bacteroidota</taxon>
        <taxon>Cytophagia</taxon>
        <taxon>Cytophagales</taxon>
        <taxon>Spirosomataceae</taxon>
        <taxon>Fibrella</taxon>
    </lineage>
</organism>
<keyword evidence="2" id="KW-0223">Dioxygenase</keyword>
<reference evidence="5 6" key="1">
    <citation type="submission" date="2021-03" db="EMBL/GenBank/DDBJ databases">
        <title>Fibrella sp. HMF5036 genome sequencing and assembly.</title>
        <authorList>
            <person name="Kang H."/>
            <person name="Kim H."/>
            <person name="Bae S."/>
            <person name="Joh K."/>
        </authorList>
    </citation>
    <scope>NUCLEOTIDE SEQUENCE [LARGE SCALE GENOMIC DNA]</scope>
    <source>
        <strain evidence="5 6">HMF5036</strain>
    </source>
</reference>
<dbReference type="PANTHER" id="PTHR33711">
    <property type="entry name" value="DIOXYGENASE, PUTATIVE (AFU_ORTHOLOGUE AFUA_2G02910)-RELATED"/>
    <property type="match status" value="1"/>
</dbReference>
<keyword evidence="6" id="KW-1185">Reference proteome</keyword>
<dbReference type="Pfam" id="PF00775">
    <property type="entry name" value="Dioxygenase_C"/>
    <property type="match status" value="1"/>
</dbReference>
<gene>
    <name evidence="5" type="primary">pcaG</name>
    <name evidence="5" type="ORF">J2I48_01920</name>
</gene>
<comment type="similarity">
    <text evidence="1">Belongs to the intradiol ring-cleavage dioxygenase family.</text>
</comment>
<dbReference type="PANTHER" id="PTHR33711:SF9">
    <property type="entry name" value="PROTOCATECHUATE 3,4-DIOXYGENASE ALPHA CHAIN"/>
    <property type="match status" value="1"/>
</dbReference>
<keyword evidence="3 5" id="KW-0560">Oxidoreductase</keyword>
<evidence type="ECO:0000313" key="6">
    <source>
        <dbReference type="Proteomes" id="UP000664795"/>
    </source>
</evidence>
<comment type="caution">
    <text evidence="5">The sequence shown here is derived from an EMBL/GenBank/DDBJ whole genome shotgun (WGS) entry which is preliminary data.</text>
</comment>
<dbReference type="RefSeq" id="WP_207333677.1">
    <property type="nucleotide sequence ID" value="NZ_JAFMYU010000001.1"/>
</dbReference>
<dbReference type="InterPro" id="IPR012786">
    <property type="entry name" value="Protocat_dOase_a"/>
</dbReference>
<name>A0A939JYC4_9BACT</name>
<dbReference type="AlphaFoldDB" id="A0A939JYC4"/>
<evidence type="ECO:0000256" key="2">
    <source>
        <dbReference type="ARBA" id="ARBA00022964"/>
    </source>
</evidence>
<evidence type="ECO:0000259" key="4">
    <source>
        <dbReference type="PROSITE" id="PS00083"/>
    </source>
</evidence>
<proteinExistence type="inferred from homology"/>
<dbReference type="InterPro" id="IPR000627">
    <property type="entry name" value="Intradiol_dOase_C"/>
</dbReference>
<dbReference type="EMBL" id="JAFMYU010000001">
    <property type="protein sequence ID" value="MBO0929726.1"/>
    <property type="molecule type" value="Genomic_DNA"/>
</dbReference>
<dbReference type="InterPro" id="IPR050770">
    <property type="entry name" value="Intradiol_RC_Dioxygenase"/>
</dbReference>
<dbReference type="Proteomes" id="UP000664795">
    <property type="component" value="Unassembled WGS sequence"/>
</dbReference>
<sequence length="207" mass="22855">MAHLLRETPSQTVGPFFAYSLTAEQYGYPYTSLMNHAMVSDQTPADYAASERIFIQGRVYDGQGNPIPDAVVELWQADPQGHYRLAPIGPRNGQPGFTGFGRMGTGTLPDGQFRFTTLKPGVVAGANAAPYINVTLFMRGSLRGLFTRLYFSDEVDANAQDALLNSVDPARRHTLLAHREDQNGQLTYTFNLHMQGDNETVFFAFAP</sequence>
<accession>A0A939JYC4</accession>
<evidence type="ECO:0000313" key="5">
    <source>
        <dbReference type="EMBL" id="MBO0929726.1"/>
    </source>
</evidence>
<dbReference type="EC" id="1.13.11.3" evidence="5"/>
<dbReference type="NCBIfam" id="TIGR02423">
    <property type="entry name" value="protocat_alph"/>
    <property type="match status" value="1"/>
</dbReference>
<dbReference type="InterPro" id="IPR015889">
    <property type="entry name" value="Intradiol_dOase_core"/>
</dbReference>
<evidence type="ECO:0000256" key="3">
    <source>
        <dbReference type="ARBA" id="ARBA00023002"/>
    </source>
</evidence>
<feature type="domain" description="Intradiol ring-cleavage dioxygenases" evidence="4">
    <location>
        <begin position="55"/>
        <end position="83"/>
    </location>
</feature>
<dbReference type="Gene3D" id="2.60.130.10">
    <property type="entry name" value="Aromatic compound dioxygenase"/>
    <property type="match status" value="1"/>
</dbReference>
<protein>
    <submittedName>
        <fullName evidence="5">Protocatechuate 3,4-dioxygenase subunit alpha</fullName>
        <ecNumber evidence="5">1.13.11.3</ecNumber>
    </submittedName>
</protein>